<proteinExistence type="predicted"/>
<protein>
    <recommendedName>
        <fullName evidence="6">SMP-30/Gluconolactonase/LRE-like region domain-containing protein</fullName>
    </recommendedName>
</protein>
<evidence type="ECO:0000313" key="4">
    <source>
        <dbReference type="EMBL" id="PRP66212.1"/>
    </source>
</evidence>
<evidence type="ECO:0000256" key="2">
    <source>
        <dbReference type="ARBA" id="ARBA00022475"/>
    </source>
</evidence>
<evidence type="ECO:0000256" key="1">
    <source>
        <dbReference type="ARBA" id="ARBA00004236"/>
    </source>
</evidence>
<keyword evidence="5" id="KW-1185">Reference proteome</keyword>
<dbReference type="InterPro" id="IPR015943">
    <property type="entry name" value="WD40/YVTN_repeat-like_dom_sf"/>
</dbReference>
<evidence type="ECO:0008006" key="6">
    <source>
        <dbReference type="Google" id="ProtNLM"/>
    </source>
</evidence>
<keyword evidence="3" id="KW-0472">Membrane</keyword>
<dbReference type="AlphaFoldDB" id="A0A2S9WRV6"/>
<sequence>MKTIKYTLAVTVVLSLMIALLAFQGLKTDDEPKQKKASTDYTIVQKWEMPKYLREISGIAWLPDGKMACVQDEEGEIFIYDLESNKILQNIHFADSGDYEGIAVHDDTAYVMRSDGKIFEVARFRESGKAKTISYKTEFSSKNNMETLAISRDGSYLISAPKDRDKVDEFKGLYKIDLESRLVDAVPTVSINMEDDAFEDYLEKKVYKTFSPSDAAVHPLTGEYYVLEGIDPKLVILEKDGTIKKVIELDEDDFAQPEGITFSQDGTLFISNEASKKNKANILEVKLN</sequence>
<comment type="caution">
    <text evidence="4">The sequence shown here is derived from an EMBL/GenBank/DDBJ whole genome shotgun (WGS) entry which is preliminary data.</text>
</comment>
<dbReference type="InterPro" id="IPR009722">
    <property type="entry name" value="YjiK/CarP"/>
</dbReference>
<dbReference type="Pfam" id="PF06977">
    <property type="entry name" value="SdiA-regulated"/>
    <property type="match status" value="1"/>
</dbReference>
<dbReference type="RefSeq" id="WP_242446450.1">
    <property type="nucleotide sequence ID" value="NZ_MQUC01000003.1"/>
</dbReference>
<evidence type="ECO:0000313" key="5">
    <source>
        <dbReference type="Proteomes" id="UP000239532"/>
    </source>
</evidence>
<evidence type="ECO:0000256" key="3">
    <source>
        <dbReference type="ARBA" id="ARBA00023136"/>
    </source>
</evidence>
<comment type="subcellular location">
    <subcellularLocation>
        <location evidence="1">Cell membrane</location>
    </subcellularLocation>
</comment>
<gene>
    <name evidence="4" type="ORF">BST86_03450</name>
</gene>
<name>A0A2S9WRV6_9FLAO</name>
<accession>A0A2S9WRV6</accession>
<keyword evidence="2" id="KW-1003">Cell membrane</keyword>
<dbReference type="Proteomes" id="UP000239532">
    <property type="component" value="Unassembled WGS sequence"/>
</dbReference>
<organism evidence="4 5">
    <name type="scientific">Nonlabens agnitus</name>
    <dbReference type="NCBI Taxonomy" id="870484"/>
    <lineage>
        <taxon>Bacteria</taxon>
        <taxon>Pseudomonadati</taxon>
        <taxon>Bacteroidota</taxon>
        <taxon>Flavobacteriia</taxon>
        <taxon>Flavobacteriales</taxon>
        <taxon>Flavobacteriaceae</taxon>
        <taxon>Nonlabens</taxon>
    </lineage>
</organism>
<reference evidence="4 5" key="1">
    <citation type="submission" date="2016-11" db="EMBL/GenBank/DDBJ databases">
        <title>Trade-off between light-utilization and light-protection in marine flavobacteria.</title>
        <authorList>
            <person name="Kumagai Y."/>
        </authorList>
    </citation>
    <scope>NUCLEOTIDE SEQUENCE [LARGE SCALE GENOMIC DNA]</scope>
    <source>
        <strain evidence="4 5">JCM 17109</strain>
    </source>
</reference>
<dbReference type="GO" id="GO:0005886">
    <property type="term" value="C:plasma membrane"/>
    <property type="evidence" value="ECO:0007669"/>
    <property type="project" value="UniProtKB-SubCell"/>
</dbReference>
<dbReference type="SUPFAM" id="SSF101898">
    <property type="entry name" value="NHL repeat"/>
    <property type="match status" value="1"/>
</dbReference>
<dbReference type="EMBL" id="MQUC01000003">
    <property type="protein sequence ID" value="PRP66212.1"/>
    <property type="molecule type" value="Genomic_DNA"/>
</dbReference>
<dbReference type="Gene3D" id="2.130.10.10">
    <property type="entry name" value="YVTN repeat-like/Quinoprotein amine dehydrogenase"/>
    <property type="match status" value="1"/>
</dbReference>